<evidence type="ECO:0000313" key="1">
    <source>
        <dbReference type="EMBL" id="KAI4470792.1"/>
    </source>
</evidence>
<organism evidence="1 2">
    <name type="scientific">Holotrichia oblita</name>
    <name type="common">Chafer beetle</name>
    <dbReference type="NCBI Taxonomy" id="644536"/>
    <lineage>
        <taxon>Eukaryota</taxon>
        <taxon>Metazoa</taxon>
        <taxon>Ecdysozoa</taxon>
        <taxon>Arthropoda</taxon>
        <taxon>Hexapoda</taxon>
        <taxon>Insecta</taxon>
        <taxon>Pterygota</taxon>
        <taxon>Neoptera</taxon>
        <taxon>Endopterygota</taxon>
        <taxon>Coleoptera</taxon>
        <taxon>Polyphaga</taxon>
        <taxon>Scarabaeiformia</taxon>
        <taxon>Scarabaeidae</taxon>
        <taxon>Melolonthinae</taxon>
        <taxon>Holotrichia</taxon>
    </lineage>
</organism>
<evidence type="ECO:0000313" key="2">
    <source>
        <dbReference type="Proteomes" id="UP001056778"/>
    </source>
</evidence>
<dbReference type="EMBL" id="CM043015">
    <property type="protein sequence ID" value="KAI4470792.1"/>
    <property type="molecule type" value="Genomic_DNA"/>
</dbReference>
<dbReference type="Proteomes" id="UP001056778">
    <property type="component" value="Chromosome 1"/>
</dbReference>
<protein>
    <submittedName>
        <fullName evidence="1">Tryptase-related</fullName>
    </submittedName>
</protein>
<proteinExistence type="predicted"/>
<reference evidence="1" key="1">
    <citation type="submission" date="2022-04" db="EMBL/GenBank/DDBJ databases">
        <title>Chromosome-scale genome assembly of Holotrichia oblita Faldermann.</title>
        <authorList>
            <person name="Rongchong L."/>
        </authorList>
    </citation>
    <scope>NUCLEOTIDE SEQUENCE</scope>
    <source>
        <strain evidence="1">81SQS9</strain>
    </source>
</reference>
<keyword evidence="2" id="KW-1185">Reference proteome</keyword>
<accession>A0ACB9TVK2</accession>
<name>A0ACB9TVK2_HOLOL</name>
<gene>
    <name evidence="1" type="ORF">MML48_1g01148</name>
</gene>
<sequence length="81" mass="8444">MVSVTGKKTKIQGGQICAGHEQGGVDACWADSGGPLMVQSHGQAMIVGVVSTGIGCARPLLPGIYTRISEYIPWIRSTLDS</sequence>
<comment type="caution">
    <text evidence="1">The sequence shown here is derived from an EMBL/GenBank/DDBJ whole genome shotgun (WGS) entry which is preliminary data.</text>
</comment>